<evidence type="ECO:0000256" key="2">
    <source>
        <dbReference type="ARBA" id="ARBA00023239"/>
    </source>
</evidence>
<protein>
    <submittedName>
        <fullName evidence="4">Alanine racemase</fullName>
        <ecNumber evidence="4">5.1.1.1</ecNumber>
    </submittedName>
</protein>
<keyword evidence="5" id="KW-1185">Reference proteome</keyword>
<evidence type="ECO:0000259" key="3">
    <source>
        <dbReference type="SMART" id="SM01119"/>
    </source>
</evidence>
<keyword evidence="2" id="KW-0456">Lyase</keyword>
<evidence type="ECO:0000256" key="1">
    <source>
        <dbReference type="ARBA" id="ARBA00005323"/>
    </source>
</evidence>
<keyword evidence="4" id="KW-0413">Isomerase</keyword>
<sequence>MDLNDERVDWRFKSLPADGRTVAELREARLGLFDGEFGTPLLTLDSEALAHNLELMARWAREHGLAHAPHGKTPLAPQLYDRQLALGAWGITAATPTHVRMYRAFGVERIFLANELVEAAALRWIAAELDADPSFRFVCYVDSARGVELMDAALDRPLDVVVELGAHGSRTGVRTEAEADAVADAVAASRHLRLVGVAGYEGTLPGADAARTHVRRWLDGLVATAHRFDAAGRFAQADEIVVSAGGSEHFDLVAAALTEEALRLSRPVLRLLRAGAYVTHDDLHYAAITPLRELRPALRLWTQVLSRPEPGLALVNAGKRDVPYDLGLPLPLEVRDAEGKVRAAEGISFTKLSDQHGFLSVPETDPLQVGDWVCLGLSHPCTAFEKWQLIPEVDATGTVVDYIRTFF</sequence>
<proteinExistence type="inferred from homology"/>
<dbReference type="InterPro" id="IPR001608">
    <property type="entry name" value="Ala_racemase_N"/>
</dbReference>
<dbReference type="RefSeq" id="WP_380584389.1">
    <property type="nucleotide sequence ID" value="NZ_JBHSQJ010000071.1"/>
</dbReference>
<gene>
    <name evidence="4" type="ORF">ACFP3V_17440</name>
</gene>
<organism evidence="4 5">
    <name type="scientific">Streptacidiphilus monticola</name>
    <dbReference type="NCBI Taxonomy" id="2161674"/>
    <lineage>
        <taxon>Bacteria</taxon>
        <taxon>Bacillati</taxon>
        <taxon>Actinomycetota</taxon>
        <taxon>Actinomycetes</taxon>
        <taxon>Kitasatosporales</taxon>
        <taxon>Streptomycetaceae</taxon>
        <taxon>Streptacidiphilus</taxon>
    </lineage>
</organism>
<dbReference type="PANTHER" id="PTHR28004:SF8">
    <property type="entry name" value="D-SERINE DEAMINASE"/>
    <property type="match status" value="1"/>
</dbReference>
<dbReference type="SUPFAM" id="SSF51419">
    <property type="entry name" value="PLP-binding barrel"/>
    <property type="match status" value="1"/>
</dbReference>
<reference evidence="5" key="1">
    <citation type="journal article" date="2019" name="Int. J. Syst. Evol. Microbiol.">
        <title>The Global Catalogue of Microorganisms (GCM) 10K type strain sequencing project: providing services to taxonomists for standard genome sequencing and annotation.</title>
        <authorList>
            <consortium name="The Broad Institute Genomics Platform"/>
            <consortium name="The Broad Institute Genome Sequencing Center for Infectious Disease"/>
            <person name="Wu L."/>
            <person name="Ma J."/>
        </authorList>
    </citation>
    <scope>NUCLEOTIDE SEQUENCE [LARGE SCALE GENOMIC DNA]</scope>
    <source>
        <strain evidence="5">JCM 4816</strain>
    </source>
</reference>
<evidence type="ECO:0000313" key="4">
    <source>
        <dbReference type="EMBL" id="MFC5908995.1"/>
    </source>
</evidence>
<feature type="domain" description="D-serine dehydratase-like" evidence="3">
    <location>
        <begin position="297"/>
        <end position="394"/>
    </location>
</feature>
<dbReference type="EMBL" id="JBHSQJ010000071">
    <property type="protein sequence ID" value="MFC5908995.1"/>
    <property type="molecule type" value="Genomic_DNA"/>
</dbReference>
<dbReference type="InterPro" id="IPR042208">
    <property type="entry name" value="D-ser_dehydrat-like_sf"/>
</dbReference>
<dbReference type="EC" id="5.1.1.1" evidence="4"/>
<comment type="caution">
    <text evidence="4">The sequence shown here is derived from an EMBL/GenBank/DDBJ whole genome shotgun (WGS) entry which is preliminary data.</text>
</comment>
<dbReference type="Pfam" id="PF01168">
    <property type="entry name" value="Ala_racemase_N"/>
    <property type="match status" value="1"/>
</dbReference>
<dbReference type="Pfam" id="PF14031">
    <property type="entry name" value="D-ser_dehydrat"/>
    <property type="match status" value="1"/>
</dbReference>
<dbReference type="SMART" id="SM01119">
    <property type="entry name" value="D-ser_dehydrat"/>
    <property type="match status" value="1"/>
</dbReference>
<dbReference type="Gene3D" id="3.20.20.10">
    <property type="entry name" value="Alanine racemase"/>
    <property type="match status" value="1"/>
</dbReference>
<name>A0ABW1G4W4_9ACTN</name>
<dbReference type="InterPro" id="IPR051466">
    <property type="entry name" value="D-amino_acid_metab_enzyme"/>
</dbReference>
<dbReference type="Gene3D" id="2.40.37.20">
    <property type="entry name" value="D-serine dehydratase-like domain"/>
    <property type="match status" value="1"/>
</dbReference>
<dbReference type="InterPro" id="IPR026956">
    <property type="entry name" value="D-ser_dehydrat-like_dom"/>
</dbReference>
<dbReference type="PANTHER" id="PTHR28004">
    <property type="entry name" value="ZGC:162816-RELATED"/>
    <property type="match status" value="1"/>
</dbReference>
<dbReference type="Proteomes" id="UP001596174">
    <property type="component" value="Unassembled WGS sequence"/>
</dbReference>
<dbReference type="InterPro" id="IPR029066">
    <property type="entry name" value="PLP-binding_barrel"/>
</dbReference>
<accession>A0ABW1G4W4</accession>
<evidence type="ECO:0000313" key="5">
    <source>
        <dbReference type="Proteomes" id="UP001596174"/>
    </source>
</evidence>
<comment type="similarity">
    <text evidence="1">Belongs to the DSD1 family.</text>
</comment>
<dbReference type="GO" id="GO:0008784">
    <property type="term" value="F:alanine racemase activity"/>
    <property type="evidence" value="ECO:0007669"/>
    <property type="project" value="UniProtKB-EC"/>
</dbReference>